<dbReference type="Proteomes" id="UP000249065">
    <property type="component" value="Unassembled WGS sequence"/>
</dbReference>
<dbReference type="GO" id="GO:0006310">
    <property type="term" value="P:DNA recombination"/>
    <property type="evidence" value="ECO:0007669"/>
    <property type="project" value="UniProtKB-KW"/>
</dbReference>
<dbReference type="Gene3D" id="1.10.150.130">
    <property type="match status" value="1"/>
</dbReference>
<dbReference type="GO" id="GO:0003677">
    <property type="term" value="F:DNA binding"/>
    <property type="evidence" value="ECO:0007669"/>
    <property type="project" value="UniProtKB-UniRule"/>
</dbReference>
<evidence type="ECO:0000259" key="5">
    <source>
        <dbReference type="PROSITE" id="PS51898"/>
    </source>
</evidence>
<keyword evidence="8" id="KW-1185">Reference proteome</keyword>
<feature type="domain" description="Tyr recombinase" evidence="5">
    <location>
        <begin position="119"/>
        <end position="318"/>
    </location>
</feature>
<comment type="caution">
    <text evidence="7">The sequence shown here is derived from an EMBL/GenBank/DDBJ whole genome shotgun (WGS) entry which is preliminary data.</text>
</comment>
<dbReference type="Pfam" id="PF00589">
    <property type="entry name" value="Phage_integrase"/>
    <property type="match status" value="1"/>
</dbReference>
<gene>
    <name evidence="7" type="ORF">DOO78_26130</name>
</gene>
<dbReference type="InterPro" id="IPR002104">
    <property type="entry name" value="Integrase_catalytic"/>
</dbReference>
<evidence type="ECO:0000313" key="8">
    <source>
        <dbReference type="Proteomes" id="UP000249065"/>
    </source>
</evidence>
<proteinExistence type="predicted"/>
<dbReference type="InterPro" id="IPR052925">
    <property type="entry name" value="Phage_Integrase-like_Recomb"/>
</dbReference>
<sequence>MSDPAVLPALPSPLQAAQPAEAYARASLSPATLRAYQSSWQAFLDWCALAGRQALPATPATVAEHLASLAATHSRASLAKRLSAIGQYHRLAGHAFAASHPVIHHTLRGIHRQHGRPARRAAALTTAEIKRLLATCRTRGLADLRDRALLLLGYAGALRRAELVAIAREHLTLTADGLRLLIPRSKTDAAGQGAEIGIPRGQKPETCPVRALEAWLQASACRYGPVFRKVSRWGEVEPAGLHPDAVRQILLRRAAQAGLTVSGQERLSPHGLRAGFITEAYRQGARDEDIMDHTRHRDLRTMRGYVRRARLLTESPVTKLGL</sequence>
<dbReference type="RefSeq" id="WP_111472816.1">
    <property type="nucleotide sequence ID" value="NZ_QLIX01000051.1"/>
</dbReference>
<dbReference type="PANTHER" id="PTHR34605:SF4">
    <property type="entry name" value="DNA ADENINE METHYLTRANSFERASE"/>
    <property type="match status" value="1"/>
</dbReference>
<dbReference type="SUPFAM" id="SSF47823">
    <property type="entry name" value="lambda integrase-like, N-terminal domain"/>
    <property type="match status" value="1"/>
</dbReference>
<dbReference type="InterPro" id="IPR004107">
    <property type="entry name" value="Integrase_SAM-like_N"/>
</dbReference>
<evidence type="ECO:0000256" key="4">
    <source>
        <dbReference type="PROSITE-ProRule" id="PRU01248"/>
    </source>
</evidence>
<dbReference type="EMBL" id="QLIX01000051">
    <property type="protein sequence ID" value="RAI54549.1"/>
    <property type="molecule type" value="Genomic_DNA"/>
</dbReference>
<keyword evidence="1" id="KW-0229">DNA integration</keyword>
<dbReference type="InterPro" id="IPR044068">
    <property type="entry name" value="CB"/>
</dbReference>
<evidence type="ECO:0000256" key="3">
    <source>
        <dbReference type="ARBA" id="ARBA00023172"/>
    </source>
</evidence>
<accession>A0A327LV63</accession>
<dbReference type="SUPFAM" id="SSF56349">
    <property type="entry name" value="DNA breaking-rejoining enzymes"/>
    <property type="match status" value="1"/>
</dbReference>
<evidence type="ECO:0000313" key="7">
    <source>
        <dbReference type="EMBL" id="RAI54549.1"/>
    </source>
</evidence>
<reference evidence="8" key="1">
    <citation type="submission" date="2018-06" db="EMBL/GenBank/DDBJ databases">
        <authorList>
            <person name="Khan S.A."/>
        </authorList>
    </citation>
    <scope>NUCLEOTIDE SEQUENCE [LARGE SCALE GENOMIC DNA]</scope>
    <source>
        <strain evidence="8">DB-1506</strain>
    </source>
</reference>
<protein>
    <submittedName>
        <fullName evidence="7">Integrase</fullName>
    </submittedName>
</protein>
<evidence type="ECO:0000256" key="2">
    <source>
        <dbReference type="ARBA" id="ARBA00023125"/>
    </source>
</evidence>
<dbReference type="Pfam" id="PF02899">
    <property type="entry name" value="Phage_int_SAM_1"/>
    <property type="match status" value="1"/>
</dbReference>
<keyword evidence="2 4" id="KW-0238">DNA-binding</keyword>
<keyword evidence="3" id="KW-0233">DNA recombination</keyword>
<dbReference type="PANTHER" id="PTHR34605">
    <property type="entry name" value="PHAGE_INTEGRASE DOMAIN-CONTAINING PROTEIN"/>
    <property type="match status" value="1"/>
</dbReference>
<organism evidence="7 8">
    <name type="scientific">Roseicella frigidaeris</name>
    <dbReference type="NCBI Taxonomy" id="2230885"/>
    <lineage>
        <taxon>Bacteria</taxon>
        <taxon>Pseudomonadati</taxon>
        <taxon>Pseudomonadota</taxon>
        <taxon>Alphaproteobacteria</taxon>
        <taxon>Acetobacterales</taxon>
        <taxon>Roseomonadaceae</taxon>
        <taxon>Roseicella</taxon>
    </lineage>
</organism>
<dbReference type="OrthoDB" id="5513193at2"/>
<evidence type="ECO:0000256" key="1">
    <source>
        <dbReference type="ARBA" id="ARBA00022908"/>
    </source>
</evidence>
<feature type="domain" description="Core-binding (CB)" evidence="6">
    <location>
        <begin position="14"/>
        <end position="93"/>
    </location>
</feature>
<dbReference type="Gene3D" id="1.10.443.10">
    <property type="entry name" value="Intergrase catalytic core"/>
    <property type="match status" value="1"/>
</dbReference>
<dbReference type="PROSITE" id="PS51900">
    <property type="entry name" value="CB"/>
    <property type="match status" value="1"/>
</dbReference>
<dbReference type="PROSITE" id="PS51898">
    <property type="entry name" value="TYR_RECOMBINASE"/>
    <property type="match status" value="1"/>
</dbReference>
<dbReference type="InterPro" id="IPR011010">
    <property type="entry name" value="DNA_brk_join_enz"/>
</dbReference>
<evidence type="ECO:0000259" key="6">
    <source>
        <dbReference type="PROSITE" id="PS51900"/>
    </source>
</evidence>
<dbReference type="InterPro" id="IPR010998">
    <property type="entry name" value="Integrase_recombinase_N"/>
</dbReference>
<name>A0A327LV63_9PROT</name>
<dbReference type="AlphaFoldDB" id="A0A327LV63"/>
<dbReference type="GO" id="GO:0015074">
    <property type="term" value="P:DNA integration"/>
    <property type="evidence" value="ECO:0007669"/>
    <property type="project" value="UniProtKB-KW"/>
</dbReference>
<dbReference type="InterPro" id="IPR013762">
    <property type="entry name" value="Integrase-like_cat_sf"/>
</dbReference>